<name>A0A399R9K7_9PROT</name>
<dbReference type="InterPro" id="IPR029058">
    <property type="entry name" value="AB_hydrolase_fold"/>
</dbReference>
<dbReference type="Pfam" id="PF12146">
    <property type="entry name" value="Hydrolase_4"/>
    <property type="match status" value="1"/>
</dbReference>
<dbReference type="EMBL" id="QWFX01000016">
    <property type="protein sequence ID" value="RIJ26715.1"/>
    <property type="molecule type" value="Genomic_DNA"/>
</dbReference>
<dbReference type="InterPro" id="IPR051044">
    <property type="entry name" value="MAG_DAG_Lipase"/>
</dbReference>
<proteinExistence type="predicted"/>
<accession>A0A399R9K7</accession>
<comment type="caution">
    <text evidence="2">The sequence shown here is derived from an EMBL/GenBank/DDBJ whole genome shotgun (WGS) entry which is preliminary data.</text>
</comment>
<keyword evidence="3" id="KW-1185">Reference proteome</keyword>
<protein>
    <submittedName>
        <fullName evidence="2">Lysophospholipase</fullName>
    </submittedName>
</protein>
<reference evidence="2 3" key="1">
    <citation type="submission" date="2018-08" db="EMBL/GenBank/DDBJ databases">
        <title>Henriciella mobilis sp. nov., isolated from seawater.</title>
        <authorList>
            <person name="Cheng H."/>
            <person name="Wu Y.-H."/>
            <person name="Xu X.-W."/>
            <person name="Guo L.-L."/>
        </authorList>
    </citation>
    <scope>NUCLEOTIDE SEQUENCE [LARGE SCALE GENOMIC DNA]</scope>
    <source>
        <strain evidence="2 3">JN25</strain>
    </source>
</reference>
<dbReference type="OrthoDB" id="9798884at2"/>
<evidence type="ECO:0000259" key="1">
    <source>
        <dbReference type="Pfam" id="PF12146"/>
    </source>
</evidence>
<dbReference type="RefSeq" id="WP_119377609.1">
    <property type="nucleotide sequence ID" value="NZ_QWFX01000016.1"/>
</dbReference>
<sequence>MAATERWTSGAPVVGYAWPADQPKANLLLHHGYGEYAERFVTGHGGLIPALNAAGISVYAYDAIGHGRTPGPRGMIDLKRAVSHHLAARKTLAGDRRPLFLFGHSLGGLVTAASAAHDPDGTAGVVLSAPALEIDVNPVLRAIAGAVAAIAPTARLTPPLDADAISRDAAVVNAYRDDPMVIKRAPAARTGATAFKVLDRAWREFEGWQLPVLVIHGDADRLVPISGSRRFVETVPASDKTLEEFKGGYHELLDDTDRKRAMETVLGWLRARLN</sequence>
<dbReference type="AlphaFoldDB" id="A0A399R9K7"/>
<feature type="domain" description="Serine aminopeptidase S33" evidence="1">
    <location>
        <begin position="22"/>
        <end position="257"/>
    </location>
</feature>
<evidence type="ECO:0000313" key="3">
    <source>
        <dbReference type="Proteomes" id="UP000266385"/>
    </source>
</evidence>
<dbReference type="Proteomes" id="UP000266385">
    <property type="component" value="Unassembled WGS sequence"/>
</dbReference>
<gene>
    <name evidence="2" type="ORF">D1223_17360</name>
</gene>
<organism evidence="2 3">
    <name type="scientific">Henriciella mobilis</name>
    <dbReference type="NCBI Taxonomy" id="2305467"/>
    <lineage>
        <taxon>Bacteria</taxon>
        <taxon>Pseudomonadati</taxon>
        <taxon>Pseudomonadota</taxon>
        <taxon>Alphaproteobacteria</taxon>
        <taxon>Hyphomonadales</taxon>
        <taxon>Hyphomonadaceae</taxon>
        <taxon>Henriciella</taxon>
    </lineage>
</organism>
<dbReference type="InterPro" id="IPR000073">
    <property type="entry name" value="AB_hydrolase_1"/>
</dbReference>
<dbReference type="PANTHER" id="PTHR11614">
    <property type="entry name" value="PHOSPHOLIPASE-RELATED"/>
    <property type="match status" value="1"/>
</dbReference>
<dbReference type="PRINTS" id="PR00111">
    <property type="entry name" value="ABHYDROLASE"/>
</dbReference>
<evidence type="ECO:0000313" key="2">
    <source>
        <dbReference type="EMBL" id="RIJ26715.1"/>
    </source>
</evidence>
<dbReference type="Gene3D" id="3.40.50.1820">
    <property type="entry name" value="alpha/beta hydrolase"/>
    <property type="match status" value="1"/>
</dbReference>
<dbReference type="InterPro" id="IPR022742">
    <property type="entry name" value="Hydrolase_4"/>
</dbReference>
<dbReference type="SUPFAM" id="SSF53474">
    <property type="entry name" value="alpha/beta-Hydrolases"/>
    <property type="match status" value="1"/>
</dbReference>